<dbReference type="InterPro" id="IPR044822">
    <property type="entry name" value="Myb_DNA-bind_4"/>
</dbReference>
<dbReference type="FunFam" id="1.10.10.60:FF:000092">
    <property type="entry name" value="Trihelix transcription factor GT-2"/>
    <property type="match status" value="1"/>
</dbReference>
<sequence length="317" mass="36380">MDLQSHYLCSTEFLVRLVIQSGVPATQVILVLKILHGCVVEKFAQLVIKFFSVLSSSSDDGVESVEYLAEDLRGPVNRKRRRRSRRNSVEHFLQSLVMEVMEKQEEMHKQLIEMIEKMEKERVLREEAWKQLEIERHKRDEAVRAEEISRSLALISFLQNLLGEEEIQIPEPGAQQNVEENGVETNSLPDKKGNPNNKTRWPEAEVQALIALRTALGHKFRVSGAKGSIWEEISAGMQMMGYNRTEKKCKEKWENINKYFKRLTESGKQQLPNGKSCQYLHNLDLLYRNGLVNPGVGVSITNVDGEDEKSERDSESL</sequence>
<evidence type="ECO:0000256" key="4">
    <source>
        <dbReference type="ARBA" id="ARBA00023163"/>
    </source>
</evidence>
<keyword evidence="9" id="KW-1185">Reference proteome</keyword>
<dbReference type="PROSITE" id="PS50090">
    <property type="entry name" value="MYB_LIKE"/>
    <property type="match status" value="1"/>
</dbReference>
<comment type="caution">
    <text evidence="8">The sequence shown here is derived from an EMBL/GenBank/DDBJ whole genome shotgun (WGS) entry which is preliminary data.</text>
</comment>
<dbReference type="GO" id="GO:0006355">
    <property type="term" value="P:regulation of DNA-templated transcription"/>
    <property type="evidence" value="ECO:0007669"/>
    <property type="project" value="UniProtKB-ARBA"/>
</dbReference>
<accession>A0AA88D0E8</accession>
<keyword evidence="4" id="KW-0804">Transcription</keyword>
<evidence type="ECO:0000313" key="9">
    <source>
        <dbReference type="Proteomes" id="UP001187192"/>
    </source>
</evidence>
<evidence type="ECO:0000259" key="7">
    <source>
        <dbReference type="PROSITE" id="PS50090"/>
    </source>
</evidence>
<evidence type="ECO:0000256" key="1">
    <source>
        <dbReference type="ARBA" id="ARBA00004123"/>
    </source>
</evidence>
<keyword evidence="5" id="KW-0539">Nucleus</keyword>
<dbReference type="SMART" id="SM00717">
    <property type="entry name" value="SANT"/>
    <property type="match status" value="1"/>
</dbReference>
<feature type="domain" description="Myb-like" evidence="7">
    <location>
        <begin position="193"/>
        <end position="257"/>
    </location>
</feature>
<dbReference type="PANTHER" id="PTHR21654">
    <property type="entry name" value="FI21293P1"/>
    <property type="match status" value="1"/>
</dbReference>
<organism evidence="8 9">
    <name type="scientific">Ficus carica</name>
    <name type="common">Common fig</name>
    <dbReference type="NCBI Taxonomy" id="3494"/>
    <lineage>
        <taxon>Eukaryota</taxon>
        <taxon>Viridiplantae</taxon>
        <taxon>Streptophyta</taxon>
        <taxon>Embryophyta</taxon>
        <taxon>Tracheophyta</taxon>
        <taxon>Spermatophyta</taxon>
        <taxon>Magnoliopsida</taxon>
        <taxon>eudicotyledons</taxon>
        <taxon>Gunneridae</taxon>
        <taxon>Pentapetalae</taxon>
        <taxon>rosids</taxon>
        <taxon>fabids</taxon>
        <taxon>Rosales</taxon>
        <taxon>Moraceae</taxon>
        <taxon>Ficeae</taxon>
        <taxon>Ficus</taxon>
    </lineage>
</organism>
<dbReference type="Proteomes" id="UP001187192">
    <property type="component" value="Unassembled WGS sequence"/>
</dbReference>
<dbReference type="EMBL" id="BTGU01000006">
    <property type="protein sequence ID" value="GMN36657.1"/>
    <property type="molecule type" value="Genomic_DNA"/>
</dbReference>
<name>A0AA88D0E8_FICCA</name>
<evidence type="ECO:0000256" key="5">
    <source>
        <dbReference type="ARBA" id="ARBA00023242"/>
    </source>
</evidence>
<dbReference type="PANTHER" id="PTHR21654:SF7">
    <property type="entry name" value="HOMEODOMAIN-LIKE SUPERFAMILY PROTEIN"/>
    <property type="match status" value="1"/>
</dbReference>
<dbReference type="SUPFAM" id="SSF46689">
    <property type="entry name" value="Homeodomain-like"/>
    <property type="match status" value="1"/>
</dbReference>
<evidence type="ECO:0000256" key="3">
    <source>
        <dbReference type="ARBA" id="ARBA00023125"/>
    </source>
</evidence>
<dbReference type="Gene3D" id="1.10.10.60">
    <property type="entry name" value="Homeodomain-like"/>
    <property type="match status" value="1"/>
</dbReference>
<protein>
    <recommendedName>
        <fullName evidence="7">Myb-like domain-containing protein</fullName>
    </recommendedName>
</protein>
<keyword evidence="2" id="KW-0805">Transcription regulation</keyword>
<keyword evidence="3" id="KW-0238">DNA-binding</keyword>
<dbReference type="InterPro" id="IPR009057">
    <property type="entry name" value="Homeodomain-like_sf"/>
</dbReference>
<dbReference type="InterPro" id="IPR001005">
    <property type="entry name" value="SANT/Myb"/>
</dbReference>
<gene>
    <name evidence="8" type="ORF">TIFTF001_006176</name>
</gene>
<feature type="compositionally biased region" description="Polar residues" evidence="6">
    <location>
        <begin position="174"/>
        <end position="199"/>
    </location>
</feature>
<dbReference type="Pfam" id="PF13837">
    <property type="entry name" value="Myb_DNA-bind_4"/>
    <property type="match status" value="1"/>
</dbReference>
<dbReference type="GO" id="GO:0005634">
    <property type="term" value="C:nucleus"/>
    <property type="evidence" value="ECO:0007669"/>
    <property type="project" value="UniProtKB-SubCell"/>
</dbReference>
<comment type="subcellular location">
    <subcellularLocation>
        <location evidence="1">Nucleus</location>
    </subcellularLocation>
</comment>
<evidence type="ECO:0000313" key="8">
    <source>
        <dbReference type="EMBL" id="GMN36657.1"/>
    </source>
</evidence>
<evidence type="ECO:0000256" key="6">
    <source>
        <dbReference type="SAM" id="MobiDB-lite"/>
    </source>
</evidence>
<evidence type="ECO:0000256" key="2">
    <source>
        <dbReference type="ARBA" id="ARBA00023015"/>
    </source>
</evidence>
<reference evidence="8" key="1">
    <citation type="submission" date="2023-07" db="EMBL/GenBank/DDBJ databases">
        <title>draft genome sequence of fig (Ficus carica).</title>
        <authorList>
            <person name="Takahashi T."/>
            <person name="Nishimura K."/>
        </authorList>
    </citation>
    <scope>NUCLEOTIDE SEQUENCE</scope>
</reference>
<dbReference type="GO" id="GO:0003677">
    <property type="term" value="F:DNA binding"/>
    <property type="evidence" value="ECO:0007669"/>
    <property type="project" value="UniProtKB-KW"/>
</dbReference>
<dbReference type="AlphaFoldDB" id="A0AA88D0E8"/>
<dbReference type="CDD" id="cd12203">
    <property type="entry name" value="GT1"/>
    <property type="match status" value="1"/>
</dbReference>
<feature type="region of interest" description="Disordered" evidence="6">
    <location>
        <begin position="171"/>
        <end position="199"/>
    </location>
</feature>
<proteinExistence type="predicted"/>